<dbReference type="AlphaFoldDB" id="A0A8J3FKI3"/>
<feature type="region of interest" description="Disordered" evidence="1">
    <location>
        <begin position="1"/>
        <end position="54"/>
    </location>
</feature>
<proteinExistence type="predicted"/>
<keyword evidence="2" id="KW-0472">Membrane</keyword>
<keyword evidence="2" id="KW-1133">Transmembrane helix</keyword>
<evidence type="ECO:0000256" key="2">
    <source>
        <dbReference type="SAM" id="Phobius"/>
    </source>
</evidence>
<keyword evidence="4" id="KW-1185">Reference proteome</keyword>
<name>A0A8J3FKI3_9ACTN</name>
<accession>A0A8J3FKI3</accession>
<dbReference type="EMBL" id="BMQC01000017">
    <property type="protein sequence ID" value="GGK40483.1"/>
    <property type="molecule type" value="Genomic_DNA"/>
</dbReference>
<feature type="transmembrane region" description="Helical" evidence="2">
    <location>
        <begin position="60"/>
        <end position="88"/>
    </location>
</feature>
<sequence length="197" mass="20431">MSAAPGQPAPPPAPGPPPEGGSAPPPPAAPGRPAPFPPPRGPGVTPPFPAPPTEGHTTRLWAGLLAGGLVVLLCCGGGLTACVGLAVVGAKAINERAHAAVREYLEDVRTGRYREAYDGLCPEARRRETLTQFTGRVRGERPLRTYQISDAELGTATVRVPVAVSFVDGGVARWQVRVEQDTGTGDLQVCQVDPVVP</sequence>
<evidence type="ECO:0000313" key="4">
    <source>
        <dbReference type="Proteomes" id="UP000662200"/>
    </source>
</evidence>
<protein>
    <submittedName>
        <fullName evidence="3">Uncharacterized protein</fullName>
    </submittedName>
</protein>
<evidence type="ECO:0000313" key="3">
    <source>
        <dbReference type="EMBL" id="GGK40483.1"/>
    </source>
</evidence>
<keyword evidence="2" id="KW-0812">Transmembrane</keyword>
<gene>
    <name evidence="3" type="ORF">GCM10010124_36570</name>
</gene>
<dbReference type="RefSeq" id="WP_189115587.1">
    <property type="nucleotide sequence ID" value="NZ_BMQC01000017.1"/>
</dbReference>
<organism evidence="3 4">
    <name type="scientific">Pilimelia terevasa</name>
    <dbReference type="NCBI Taxonomy" id="53372"/>
    <lineage>
        <taxon>Bacteria</taxon>
        <taxon>Bacillati</taxon>
        <taxon>Actinomycetota</taxon>
        <taxon>Actinomycetes</taxon>
        <taxon>Micromonosporales</taxon>
        <taxon>Micromonosporaceae</taxon>
        <taxon>Pilimelia</taxon>
    </lineage>
</organism>
<comment type="caution">
    <text evidence="3">The sequence shown here is derived from an EMBL/GenBank/DDBJ whole genome shotgun (WGS) entry which is preliminary data.</text>
</comment>
<reference evidence="3" key="1">
    <citation type="journal article" date="2014" name="Int. J. Syst. Evol. Microbiol.">
        <title>Complete genome sequence of Corynebacterium casei LMG S-19264T (=DSM 44701T), isolated from a smear-ripened cheese.</title>
        <authorList>
            <consortium name="US DOE Joint Genome Institute (JGI-PGF)"/>
            <person name="Walter F."/>
            <person name="Albersmeier A."/>
            <person name="Kalinowski J."/>
            <person name="Ruckert C."/>
        </authorList>
    </citation>
    <scope>NUCLEOTIDE SEQUENCE</scope>
    <source>
        <strain evidence="3">JCM 3091</strain>
    </source>
</reference>
<dbReference type="Proteomes" id="UP000662200">
    <property type="component" value="Unassembled WGS sequence"/>
</dbReference>
<evidence type="ECO:0000256" key="1">
    <source>
        <dbReference type="SAM" id="MobiDB-lite"/>
    </source>
</evidence>
<reference evidence="3" key="2">
    <citation type="submission" date="2020-09" db="EMBL/GenBank/DDBJ databases">
        <authorList>
            <person name="Sun Q."/>
            <person name="Ohkuma M."/>
        </authorList>
    </citation>
    <scope>NUCLEOTIDE SEQUENCE</scope>
    <source>
        <strain evidence="3">JCM 3091</strain>
    </source>
</reference>
<feature type="compositionally biased region" description="Pro residues" evidence="1">
    <location>
        <begin position="7"/>
        <end position="52"/>
    </location>
</feature>